<dbReference type="OrthoDB" id="672160at2759"/>
<evidence type="ECO:0000313" key="3">
    <source>
        <dbReference type="Proteomes" id="UP000095767"/>
    </source>
</evidence>
<protein>
    <recommendedName>
        <fullName evidence="1">DUF7595 domain-containing protein</fullName>
    </recommendedName>
</protein>
<comment type="caution">
    <text evidence="2">The sequence shown here is derived from an EMBL/GenBank/DDBJ whole genome shotgun (WGS) entry which is preliminary data.</text>
</comment>
<dbReference type="Pfam" id="PF24523">
    <property type="entry name" value="DUF7595"/>
    <property type="match status" value="1"/>
</dbReference>
<dbReference type="EMBL" id="LWDX02047100">
    <property type="protein sequence ID" value="OEL21798.1"/>
    <property type="molecule type" value="Genomic_DNA"/>
</dbReference>
<name>A0A1E5V9I7_9POAL</name>
<sequence length="173" mass="19433">MHHMNGGGGDLYHILTYNVGTATAGSIKLPMNRLPKSYRDCYGANLRLASSPDGTRLTMFVGDGLRIFVWQHSAGAGWARHAVIDLEETGLLRSLVPEPEPSRLWLQYNTIQFLSSWERSGVVLFYLGGYGDEGLIALDVETKEIHRVDGYRHIPFFPFEVDLESRLSAMKTF</sequence>
<dbReference type="AlphaFoldDB" id="A0A1E5V9I7"/>
<reference evidence="2 3" key="1">
    <citation type="submission" date="2016-09" db="EMBL/GenBank/DDBJ databases">
        <title>The draft genome of Dichanthelium oligosanthes: A C3 panicoid grass species.</title>
        <authorList>
            <person name="Studer A.J."/>
            <person name="Schnable J.C."/>
            <person name="Brutnell T.P."/>
        </authorList>
    </citation>
    <scope>NUCLEOTIDE SEQUENCE [LARGE SCALE GENOMIC DNA]</scope>
    <source>
        <strain evidence="3">cv. Kellogg 1175</strain>
        <tissue evidence="2">Leaf</tissue>
    </source>
</reference>
<evidence type="ECO:0000259" key="1">
    <source>
        <dbReference type="Pfam" id="PF24523"/>
    </source>
</evidence>
<keyword evidence="3" id="KW-1185">Reference proteome</keyword>
<accession>A0A1E5V9I7</accession>
<gene>
    <name evidence="2" type="ORF">BAE44_0017182</name>
</gene>
<evidence type="ECO:0000313" key="2">
    <source>
        <dbReference type="EMBL" id="OEL21798.1"/>
    </source>
</evidence>
<dbReference type="PANTHER" id="PTHR35828">
    <property type="entry name" value="OS08G0203800 PROTEIN-RELATED"/>
    <property type="match status" value="1"/>
</dbReference>
<dbReference type="InterPro" id="IPR056016">
    <property type="entry name" value="DUF7595"/>
</dbReference>
<dbReference type="PANTHER" id="PTHR35828:SF22">
    <property type="entry name" value="OS10G0103633 PROTEIN"/>
    <property type="match status" value="1"/>
</dbReference>
<organism evidence="2 3">
    <name type="scientific">Dichanthelium oligosanthes</name>
    <dbReference type="NCBI Taxonomy" id="888268"/>
    <lineage>
        <taxon>Eukaryota</taxon>
        <taxon>Viridiplantae</taxon>
        <taxon>Streptophyta</taxon>
        <taxon>Embryophyta</taxon>
        <taxon>Tracheophyta</taxon>
        <taxon>Spermatophyta</taxon>
        <taxon>Magnoliopsida</taxon>
        <taxon>Liliopsida</taxon>
        <taxon>Poales</taxon>
        <taxon>Poaceae</taxon>
        <taxon>PACMAD clade</taxon>
        <taxon>Panicoideae</taxon>
        <taxon>Panicodae</taxon>
        <taxon>Paniceae</taxon>
        <taxon>Dichantheliinae</taxon>
        <taxon>Dichanthelium</taxon>
    </lineage>
</organism>
<feature type="domain" description="DUF7595" evidence="1">
    <location>
        <begin position="13"/>
        <end position="173"/>
    </location>
</feature>
<dbReference type="Proteomes" id="UP000095767">
    <property type="component" value="Unassembled WGS sequence"/>
</dbReference>
<proteinExistence type="predicted"/>